<sequence length="677" mass="76805">MIMSQSTSDVFDGVQINSETISSTQFEDITVVEEYDVNEYSQVKILKSNLNNEYLYRVYEPELTDFEELIRSEVASKLVDALKYHDLLQIDQDLLPNVIRQKAYNILSTYVATNNRIVDSVRSLFGRDSATMLDETEIENILYYIVRDFSYYGKLTPLMEDPYIEDISCNASNIPLFIYHSEYQDLMTNVVYNDDELDQFVRTLAQYAEKHISISDPLLEGALPDGSRLQATLSDEVTGDGSNFTIRQFSDTPFTPVDLIKTNTFSLEQMAYLWLAIENNKSLIFSGGTASGKTTSMNAISLFIPPRSKTITIEDTREISLRHNNWVKSITRDSFGSENAGEINMYTLLESALRQRPEYLIVGEIRGEEATTLFQAMSTGHTTYSTMHADSVSSAIHRLENSPIDVPRQMMSSLDIMCVQTQTHIGNTRVRRNKVLAEIGNVDAEDNTVQTKNIFEWTAESDSFKQYSDSDLLKQIQSQRAWSDTELQWQLDARKELLEYLVTNDITDYETVSDLIRAFILDIEGVYELIVTNQLDDETNNFTNTKELVAQSREDTATATATATETSDEEDTNNIYTTMFSSIRKALGQDTKLEYNTLSYEDPLQNPLIPDPDKAELDPVSSNNDINSEQLTDKSQSTAVSETDSDQTTQNNNSTESDPKILLELLRQGIKQSKNDK</sequence>
<dbReference type="Pfam" id="PF23989">
    <property type="entry name" value="PilB3_C"/>
    <property type="match status" value="1"/>
</dbReference>
<dbReference type="Pfam" id="PF00437">
    <property type="entry name" value="T2SSE"/>
    <property type="match status" value="1"/>
</dbReference>
<feature type="domain" description="PilB3-like C-terminal" evidence="4">
    <location>
        <begin position="460"/>
        <end position="528"/>
    </location>
</feature>
<dbReference type="Gene3D" id="3.40.50.300">
    <property type="entry name" value="P-loop containing nucleotide triphosphate hydrolases"/>
    <property type="match status" value="1"/>
</dbReference>
<reference evidence="5" key="1">
    <citation type="journal article" date="2007" name="ISME J.">
        <title>Genomic plasticity in prokaryotes: the case of the square haloarchaeon.</title>
        <authorList>
            <person name="Cuadros-Orellana S."/>
            <person name="Martin-Cuadrado A.B."/>
            <person name="Legault B."/>
            <person name="D'Auria G."/>
            <person name="Zhaxybayeva O."/>
            <person name="Papke R.T."/>
            <person name="Rodriguez-Valera F."/>
        </authorList>
    </citation>
    <scope>NUCLEOTIDE SEQUENCE</scope>
</reference>
<dbReference type="PANTHER" id="PTHR30486:SF6">
    <property type="entry name" value="TYPE IV PILUS RETRACTATION ATPASE PILT"/>
    <property type="match status" value="1"/>
</dbReference>
<dbReference type="Gene3D" id="3.30.450.380">
    <property type="match status" value="1"/>
</dbReference>
<evidence type="ECO:0000259" key="3">
    <source>
        <dbReference type="Pfam" id="PF00437"/>
    </source>
</evidence>
<dbReference type="InterPro" id="IPR050921">
    <property type="entry name" value="T4SS_GSP_E_ATPase"/>
</dbReference>
<dbReference type="GO" id="GO:0016887">
    <property type="term" value="F:ATP hydrolysis activity"/>
    <property type="evidence" value="ECO:0007669"/>
    <property type="project" value="InterPro"/>
</dbReference>
<dbReference type="AlphaFoldDB" id="A5YS55"/>
<evidence type="ECO:0000313" key="5">
    <source>
        <dbReference type="EMBL" id="ABQ75812.1"/>
    </source>
</evidence>
<evidence type="ECO:0000259" key="4">
    <source>
        <dbReference type="Pfam" id="PF23989"/>
    </source>
</evidence>
<dbReference type="PANTHER" id="PTHR30486">
    <property type="entry name" value="TWITCHING MOTILITY PROTEIN PILT"/>
    <property type="match status" value="1"/>
</dbReference>
<organism evidence="5">
    <name type="scientific">uncultured haloarchaeon</name>
    <dbReference type="NCBI Taxonomy" id="160804"/>
    <lineage>
        <taxon>Archaea</taxon>
        <taxon>Methanobacteriati</taxon>
        <taxon>Methanobacteriota</taxon>
        <taxon>Stenosarchaea group</taxon>
        <taxon>Halobacteria</taxon>
        <taxon>Halobacteriales</taxon>
        <taxon>Halobacteriaceae</taxon>
        <taxon>environmental samples</taxon>
    </lineage>
</organism>
<feature type="compositionally biased region" description="Polar residues" evidence="2">
    <location>
        <begin position="620"/>
        <end position="656"/>
    </location>
</feature>
<accession>A5YS55</accession>
<feature type="domain" description="Bacterial type II secretion system protein E" evidence="3">
    <location>
        <begin position="195"/>
        <end position="420"/>
    </location>
</feature>
<comment type="similarity">
    <text evidence="1">Belongs to the GSP E family.</text>
</comment>
<evidence type="ECO:0000256" key="2">
    <source>
        <dbReference type="SAM" id="MobiDB-lite"/>
    </source>
</evidence>
<proteinExistence type="inferred from homology"/>
<dbReference type="InterPro" id="IPR001482">
    <property type="entry name" value="T2SS/T4SS_dom"/>
</dbReference>
<feature type="region of interest" description="Disordered" evidence="2">
    <location>
        <begin position="548"/>
        <end position="573"/>
    </location>
</feature>
<dbReference type="InterPro" id="IPR027417">
    <property type="entry name" value="P-loop_NTPase"/>
</dbReference>
<feature type="region of interest" description="Disordered" evidence="2">
    <location>
        <begin position="602"/>
        <end position="660"/>
    </location>
</feature>
<dbReference type="SUPFAM" id="SSF52540">
    <property type="entry name" value="P-loop containing nucleoside triphosphate hydrolases"/>
    <property type="match status" value="1"/>
</dbReference>
<dbReference type="InterPro" id="IPR056571">
    <property type="entry name" value="PilB3-like_C"/>
</dbReference>
<dbReference type="EMBL" id="EF583984">
    <property type="protein sequence ID" value="ABQ75812.1"/>
    <property type="molecule type" value="Genomic_DNA"/>
</dbReference>
<evidence type="ECO:0000256" key="1">
    <source>
        <dbReference type="ARBA" id="ARBA00006611"/>
    </source>
</evidence>
<name>A5YS55_9EURY</name>
<dbReference type="CDD" id="cd01130">
    <property type="entry name" value="VirB11-like_ATPase"/>
    <property type="match status" value="1"/>
</dbReference>
<protein>
    <submittedName>
        <fullName evidence="5">Putative bacterial type II secretion system protein</fullName>
    </submittedName>
</protein>